<feature type="domain" description="ACT" evidence="1">
    <location>
        <begin position="4"/>
        <end position="73"/>
    </location>
</feature>
<sequence length="145" mass="16047">MAYEVSIFLENKIGHFERITSVLKEAQINIRSMAINDTANGWGILNLIVNDPKKAKKALSEKGVSVALRKVIALEMRDEAGGLDDLLMEVARAEVNFDNAVGRVITETQKAILILNVDDYAESIKKLKKQGVQIIDDQTVYGTSQ</sequence>
<dbReference type="PANTHER" id="PTHR40099">
    <property type="entry name" value="ACETOLACTATE SYNTHASE, SMALL SUBUNIT"/>
    <property type="match status" value="1"/>
</dbReference>
<protein>
    <submittedName>
        <fullName evidence="2">Amino acid-binding protein</fullName>
    </submittedName>
</protein>
<keyword evidence="3" id="KW-1185">Reference proteome</keyword>
<dbReference type="InterPro" id="IPR045865">
    <property type="entry name" value="ACT-like_dom_sf"/>
</dbReference>
<dbReference type="Proteomes" id="UP000474630">
    <property type="component" value="Chromosome"/>
</dbReference>
<evidence type="ECO:0000313" key="3">
    <source>
        <dbReference type="Proteomes" id="UP000474630"/>
    </source>
</evidence>
<dbReference type="Pfam" id="PF19571">
    <property type="entry name" value="ACT_8"/>
    <property type="match status" value="1"/>
</dbReference>
<reference evidence="2 3" key="1">
    <citation type="submission" date="2020-02" db="EMBL/GenBank/DDBJ databases">
        <title>Genome sequencing for Draconibacterium sp. strain M1.</title>
        <authorList>
            <person name="Park S.-J."/>
        </authorList>
    </citation>
    <scope>NUCLEOTIDE SEQUENCE [LARGE SCALE GENOMIC DNA]</scope>
    <source>
        <strain evidence="2 3">M1</strain>
    </source>
</reference>
<dbReference type="EMBL" id="CP048409">
    <property type="protein sequence ID" value="QIA08043.1"/>
    <property type="molecule type" value="Genomic_DNA"/>
</dbReference>
<dbReference type="AlphaFoldDB" id="A0A6C0RET9"/>
<gene>
    <name evidence="2" type="ORF">G0Q07_10005</name>
</gene>
<dbReference type="KEGG" id="drc:G0Q07_10005"/>
<dbReference type="PROSITE" id="PS51671">
    <property type="entry name" value="ACT"/>
    <property type="match status" value="1"/>
</dbReference>
<organism evidence="2 3">
    <name type="scientific">Draconibacterium halophilum</name>
    <dbReference type="NCBI Taxonomy" id="2706887"/>
    <lineage>
        <taxon>Bacteria</taxon>
        <taxon>Pseudomonadati</taxon>
        <taxon>Bacteroidota</taxon>
        <taxon>Bacteroidia</taxon>
        <taxon>Marinilabiliales</taxon>
        <taxon>Prolixibacteraceae</taxon>
        <taxon>Draconibacterium</taxon>
    </lineage>
</organism>
<dbReference type="InterPro" id="IPR002912">
    <property type="entry name" value="ACT_dom"/>
</dbReference>
<proteinExistence type="predicted"/>
<evidence type="ECO:0000313" key="2">
    <source>
        <dbReference type="EMBL" id="QIA08043.1"/>
    </source>
</evidence>
<dbReference type="RefSeq" id="WP_163345964.1">
    <property type="nucleotide sequence ID" value="NZ_CP048409.1"/>
</dbReference>
<dbReference type="SUPFAM" id="SSF55021">
    <property type="entry name" value="ACT-like"/>
    <property type="match status" value="1"/>
</dbReference>
<name>A0A6C0RET9_9BACT</name>
<dbReference type="Gene3D" id="3.30.2130.10">
    <property type="entry name" value="VC0802-like"/>
    <property type="match status" value="1"/>
</dbReference>
<accession>A0A6C0RET9</accession>
<evidence type="ECO:0000259" key="1">
    <source>
        <dbReference type="PROSITE" id="PS51671"/>
    </source>
</evidence>
<dbReference type="InterPro" id="IPR045739">
    <property type="entry name" value="ACT_dom_pair"/>
</dbReference>
<dbReference type="PANTHER" id="PTHR40099:SF1">
    <property type="entry name" value="ACETOLACTATE SYNTHASE, SMALL SUBUNIT"/>
    <property type="match status" value="1"/>
</dbReference>